<dbReference type="AlphaFoldDB" id="A0A9Q1K3H7"/>
<evidence type="ECO:0000313" key="2">
    <source>
        <dbReference type="Proteomes" id="UP001153076"/>
    </source>
</evidence>
<reference evidence="1" key="1">
    <citation type="submission" date="2022-04" db="EMBL/GenBank/DDBJ databases">
        <title>Carnegiea gigantea Genome sequencing and assembly v2.</title>
        <authorList>
            <person name="Copetti D."/>
            <person name="Sanderson M.J."/>
            <person name="Burquez A."/>
            <person name="Wojciechowski M.F."/>
        </authorList>
    </citation>
    <scope>NUCLEOTIDE SEQUENCE</scope>
    <source>
        <strain evidence="1">SGP5-SGP5p</strain>
        <tissue evidence="1">Aerial part</tissue>
    </source>
</reference>
<dbReference type="OrthoDB" id="999476at2759"/>
<evidence type="ECO:0000313" key="1">
    <source>
        <dbReference type="EMBL" id="KAJ8435753.1"/>
    </source>
</evidence>
<accession>A0A9Q1K3H7</accession>
<comment type="caution">
    <text evidence="1">The sequence shown here is derived from an EMBL/GenBank/DDBJ whole genome shotgun (WGS) entry which is preliminary data.</text>
</comment>
<gene>
    <name evidence="1" type="ORF">Cgig2_003175</name>
</gene>
<dbReference type="EMBL" id="JAKOGI010000390">
    <property type="protein sequence ID" value="KAJ8435753.1"/>
    <property type="molecule type" value="Genomic_DNA"/>
</dbReference>
<keyword evidence="2" id="KW-1185">Reference proteome</keyword>
<organism evidence="1 2">
    <name type="scientific">Carnegiea gigantea</name>
    <dbReference type="NCBI Taxonomy" id="171969"/>
    <lineage>
        <taxon>Eukaryota</taxon>
        <taxon>Viridiplantae</taxon>
        <taxon>Streptophyta</taxon>
        <taxon>Embryophyta</taxon>
        <taxon>Tracheophyta</taxon>
        <taxon>Spermatophyta</taxon>
        <taxon>Magnoliopsida</taxon>
        <taxon>eudicotyledons</taxon>
        <taxon>Gunneridae</taxon>
        <taxon>Pentapetalae</taxon>
        <taxon>Caryophyllales</taxon>
        <taxon>Cactineae</taxon>
        <taxon>Cactaceae</taxon>
        <taxon>Cactoideae</taxon>
        <taxon>Echinocereeae</taxon>
        <taxon>Carnegiea</taxon>
    </lineage>
</organism>
<dbReference type="Proteomes" id="UP001153076">
    <property type="component" value="Unassembled WGS sequence"/>
</dbReference>
<dbReference type="PANTHER" id="PTHR33710:SF71">
    <property type="entry name" value="ENDONUCLEASE_EXONUCLEASE_PHOSPHATASE DOMAIN-CONTAINING PROTEIN"/>
    <property type="match status" value="1"/>
</dbReference>
<name>A0A9Q1K3H7_9CARY</name>
<protein>
    <submittedName>
        <fullName evidence="1">Uncharacterized protein</fullName>
    </submittedName>
</protein>
<sequence>MEYLHFIPKAQCSEALTLMFTWKKFPRGQLIYKKLNRVIFREDCAHLFPNYVITNGPFACSDHLFVLLNTEPAHQPRKGTNFKYQHSWAQYQDTHNIVKKNWKMGGRRTPMYRIKLDLKCWSKNTFENFESKLERNADKLLHVEKNVVQNPNIARLNNWHHRLIKQREKMYLFNQKYWGKLARKE</sequence>
<proteinExistence type="predicted"/>
<dbReference type="PANTHER" id="PTHR33710">
    <property type="entry name" value="BNAC02G09200D PROTEIN"/>
    <property type="match status" value="1"/>
</dbReference>